<dbReference type="InterPro" id="IPR009045">
    <property type="entry name" value="Zn_M74/Hedgehog-like"/>
</dbReference>
<dbReference type="InterPro" id="IPR058193">
    <property type="entry name" value="VanY/YodJ_core_dom"/>
</dbReference>
<feature type="domain" description="D-alanyl-D-alanine carboxypeptidase-like core" evidence="2">
    <location>
        <begin position="142"/>
        <end position="267"/>
    </location>
</feature>
<dbReference type="Pfam" id="PF02557">
    <property type="entry name" value="VanY"/>
    <property type="match status" value="1"/>
</dbReference>
<evidence type="ECO:0000259" key="2">
    <source>
        <dbReference type="Pfam" id="PF02557"/>
    </source>
</evidence>
<sequence>MKTLAVLVTAAALTTLAGPAQAASAAPRKPARIVLATALPVTSACVVVGVGTTGVATGSRVTVIDDGRVIGRSRVTAGKAIVPISSKVQGSRVTVVVAGQRRIITVRTDAAALAASPWLVVNKKVSAGSSTPPRLTTSGNLRLQPSAAGAYEKMAKTAARQGTSLWVASSYRSAARQKSLYTAYVARDGRKAADTYSARPGHSEHQTGLAVDVAGSSCTLSGCFADTAAGRFVKSDAYRYGFVVRYPKGADATTGYRYEPWHLRYVGPWLAGYLHSVGSLTLERAFALPAAPDYAN</sequence>
<name>A0A3D9UQ23_9MICO</name>
<dbReference type="PANTHER" id="PTHR34385:SF1">
    <property type="entry name" value="PEPTIDOGLYCAN L-ALANYL-D-GLUTAMATE ENDOPEPTIDASE CWLK"/>
    <property type="match status" value="1"/>
</dbReference>
<dbReference type="GO" id="GO:0004180">
    <property type="term" value="F:carboxypeptidase activity"/>
    <property type="evidence" value="ECO:0007669"/>
    <property type="project" value="UniProtKB-KW"/>
</dbReference>
<feature type="signal peptide" evidence="1">
    <location>
        <begin position="1"/>
        <end position="22"/>
    </location>
</feature>
<evidence type="ECO:0000313" key="4">
    <source>
        <dbReference type="Proteomes" id="UP000256253"/>
    </source>
</evidence>
<proteinExistence type="predicted"/>
<keyword evidence="3" id="KW-0645">Protease</keyword>
<dbReference type="RefSeq" id="WP_115922128.1">
    <property type="nucleotide sequence ID" value="NZ_QTUA01000001.1"/>
</dbReference>
<comment type="caution">
    <text evidence="3">The sequence shown here is derived from an EMBL/GenBank/DDBJ whole genome shotgun (WGS) entry which is preliminary data.</text>
</comment>
<reference evidence="3 4" key="1">
    <citation type="submission" date="2018-08" db="EMBL/GenBank/DDBJ databases">
        <title>Sequencing the genomes of 1000 actinobacteria strains.</title>
        <authorList>
            <person name="Klenk H.-P."/>
        </authorList>
    </citation>
    <scope>NUCLEOTIDE SEQUENCE [LARGE SCALE GENOMIC DNA]</scope>
    <source>
        <strain evidence="3 4">DSM 22967</strain>
    </source>
</reference>
<gene>
    <name evidence="3" type="ORF">DFJ65_1083</name>
</gene>
<dbReference type="AlphaFoldDB" id="A0A3D9UQ23"/>
<dbReference type="SUPFAM" id="SSF55166">
    <property type="entry name" value="Hedgehog/DD-peptidase"/>
    <property type="match status" value="1"/>
</dbReference>
<dbReference type="PANTHER" id="PTHR34385">
    <property type="entry name" value="D-ALANYL-D-ALANINE CARBOXYPEPTIDASE"/>
    <property type="match status" value="1"/>
</dbReference>
<keyword evidence="3" id="KW-0378">Hydrolase</keyword>
<accession>A0A3D9UQ23</accession>
<keyword evidence="1" id="KW-0732">Signal</keyword>
<feature type="chain" id="PRO_5017653976" evidence="1">
    <location>
        <begin position="23"/>
        <end position="296"/>
    </location>
</feature>
<dbReference type="InterPro" id="IPR003709">
    <property type="entry name" value="VanY-like_core_dom"/>
</dbReference>
<dbReference type="GO" id="GO:0006508">
    <property type="term" value="P:proteolysis"/>
    <property type="evidence" value="ECO:0007669"/>
    <property type="project" value="InterPro"/>
</dbReference>
<organism evidence="3 4">
    <name type="scientific">Calidifontibacter indicus</name>
    <dbReference type="NCBI Taxonomy" id="419650"/>
    <lineage>
        <taxon>Bacteria</taxon>
        <taxon>Bacillati</taxon>
        <taxon>Actinomycetota</taxon>
        <taxon>Actinomycetes</taxon>
        <taxon>Micrococcales</taxon>
        <taxon>Dermacoccaceae</taxon>
        <taxon>Calidifontibacter</taxon>
    </lineage>
</organism>
<evidence type="ECO:0000256" key="1">
    <source>
        <dbReference type="SAM" id="SignalP"/>
    </source>
</evidence>
<keyword evidence="3" id="KW-0121">Carboxypeptidase</keyword>
<dbReference type="EMBL" id="QTUA01000001">
    <property type="protein sequence ID" value="REF30090.1"/>
    <property type="molecule type" value="Genomic_DNA"/>
</dbReference>
<dbReference type="Gene3D" id="3.30.1380.10">
    <property type="match status" value="1"/>
</dbReference>
<evidence type="ECO:0000313" key="3">
    <source>
        <dbReference type="EMBL" id="REF30090.1"/>
    </source>
</evidence>
<keyword evidence="4" id="KW-1185">Reference proteome</keyword>
<dbReference type="OrthoDB" id="9792074at2"/>
<dbReference type="InterPro" id="IPR052179">
    <property type="entry name" value="DD-CPase-like"/>
</dbReference>
<dbReference type="CDD" id="cd14852">
    <property type="entry name" value="LD-carboxypeptidase"/>
    <property type="match status" value="1"/>
</dbReference>
<protein>
    <submittedName>
        <fullName evidence="3">D-alanyl-D-alanine carboxypeptidase-like protein</fullName>
    </submittedName>
</protein>
<dbReference type="Proteomes" id="UP000256253">
    <property type="component" value="Unassembled WGS sequence"/>
</dbReference>